<evidence type="ECO:0000259" key="1">
    <source>
        <dbReference type="PROSITE" id="PS51459"/>
    </source>
</evidence>
<dbReference type="AlphaFoldDB" id="A0ABD2JRR3"/>
<accession>A0ABD2JRR3</accession>
<dbReference type="PROSITE" id="PS51459">
    <property type="entry name" value="FIDO"/>
    <property type="match status" value="1"/>
</dbReference>
<organism evidence="2 3">
    <name type="scientific">Heterodera schachtii</name>
    <name type="common">Sugarbeet cyst nematode worm</name>
    <name type="synonym">Tylenchus schachtii</name>
    <dbReference type="NCBI Taxonomy" id="97005"/>
    <lineage>
        <taxon>Eukaryota</taxon>
        <taxon>Metazoa</taxon>
        <taxon>Ecdysozoa</taxon>
        <taxon>Nematoda</taxon>
        <taxon>Chromadorea</taxon>
        <taxon>Rhabditida</taxon>
        <taxon>Tylenchina</taxon>
        <taxon>Tylenchomorpha</taxon>
        <taxon>Tylenchoidea</taxon>
        <taxon>Heteroderidae</taxon>
        <taxon>Heteroderinae</taxon>
        <taxon>Heterodera</taxon>
    </lineage>
</organism>
<feature type="domain" description="Fido" evidence="1">
    <location>
        <begin position="61"/>
        <end position="151"/>
    </location>
</feature>
<evidence type="ECO:0000313" key="3">
    <source>
        <dbReference type="Proteomes" id="UP001620645"/>
    </source>
</evidence>
<dbReference type="InterPro" id="IPR003812">
    <property type="entry name" value="Fido"/>
</dbReference>
<protein>
    <recommendedName>
        <fullName evidence="1">Fido domain-containing protein</fullName>
    </recommendedName>
</protein>
<comment type="caution">
    <text evidence="2">The sequence shown here is derived from an EMBL/GenBank/DDBJ whole genome shotgun (WGS) entry which is preliminary data.</text>
</comment>
<reference evidence="2 3" key="1">
    <citation type="submission" date="2024-10" db="EMBL/GenBank/DDBJ databases">
        <authorList>
            <person name="Kim D."/>
        </authorList>
    </citation>
    <scope>NUCLEOTIDE SEQUENCE [LARGE SCALE GENOMIC DNA]</scope>
    <source>
        <strain evidence="2">Taebaek</strain>
    </source>
</reference>
<dbReference type="SUPFAM" id="SSF140931">
    <property type="entry name" value="Fic-like"/>
    <property type="match status" value="1"/>
</dbReference>
<evidence type="ECO:0000313" key="2">
    <source>
        <dbReference type="EMBL" id="KAL3093288.1"/>
    </source>
</evidence>
<sequence>MANDFDPSWNDDEINAHMGNLSDQAAGSRMLHPRPSERSRFEDDRHFFGILSDGEMLKKEISEKAIHLLHRHILGSWEPNAARVYRPNDVLVLEKKATLTKDVPAQMKDFLQWANANETNDDIARFAAQVHHKLKEQHFNLATIHLYEVGN</sequence>
<proteinExistence type="predicted"/>
<gene>
    <name evidence="2" type="ORF">niasHS_005183</name>
</gene>
<dbReference type="Proteomes" id="UP001620645">
    <property type="component" value="Unassembled WGS sequence"/>
</dbReference>
<dbReference type="InterPro" id="IPR036597">
    <property type="entry name" value="Fido-like_dom_sf"/>
</dbReference>
<name>A0ABD2JRR3_HETSC</name>
<dbReference type="EMBL" id="JBICCN010000112">
    <property type="protein sequence ID" value="KAL3093288.1"/>
    <property type="molecule type" value="Genomic_DNA"/>
</dbReference>
<keyword evidence="3" id="KW-1185">Reference proteome</keyword>
<dbReference type="Gene3D" id="1.10.3290.10">
    <property type="entry name" value="Fido-like domain"/>
    <property type="match status" value="1"/>
</dbReference>